<organism evidence="14 15">
    <name type="scientific">Hemibagrus wyckioides</name>
    <dbReference type="NCBI Taxonomy" id="337641"/>
    <lineage>
        <taxon>Eukaryota</taxon>
        <taxon>Metazoa</taxon>
        <taxon>Chordata</taxon>
        <taxon>Craniata</taxon>
        <taxon>Vertebrata</taxon>
        <taxon>Euteleostomi</taxon>
        <taxon>Actinopterygii</taxon>
        <taxon>Neopterygii</taxon>
        <taxon>Teleostei</taxon>
        <taxon>Ostariophysi</taxon>
        <taxon>Siluriformes</taxon>
        <taxon>Bagridae</taxon>
        <taxon>Hemibagrus</taxon>
    </lineage>
</organism>
<proteinExistence type="inferred from homology"/>
<feature type="region of interest" description="Disordered" evidence="11">
    <location>
        <begin position="837"/>
        <end position="858"/>
    </location>
</feature>
<evidence type="ECO:0000256" key="2">
    <source>
        <dbReference type="ARBA" id="ARBA00022692"/>
    </source>
</evidence>
<keyword evidence="4 12" id="KW-1133">Transmembrane helix</keyword>
<gene>
    <name evidence="14" type="ORF">KOW79_012703</name>
</gene>
<dbReference type="AlphaFoldDB" id="A0A9D3NM12"/>
<evidence type="ECO:0000259" key="13">
    <source>
        <dbReference type="Pfam" id="PF13914"/>
    </source>
</evidence>
<evidence type="ECO:0000256" key="7">
    <source>
        <dbReference type="ARBA" id="ARBA00023228"/>
    </source>
</evidence>
<keyword evidence="2 12" id="KW-0812">Transmembrane</keyword>
<sequence>MEATPPGAKEKRGGGEREKTAKGRGETGQHANEGKRQRESNYEWISGEEKEKYNKKEDNRSKWRDREIQMERTRERVISKCMKERESSAERGRNVGERDDACFHLISGIRTIKAENIIIIEKRKNQQEKVERDEQRETEGGKKQGIRLDLKEILPGGENVTEICVSDVLIIKPSIKEERSKKDRKRGNENEKKTTLGEGEETEFRRVSQLISKFGENCKLPCRSKSSDCFILMEMGCEVKKEERKKGDRKEECRTEGSANVFRGVPKRSFSFSEQVSKERQMLERSHSDRRRKEIEGEVEKEEKRKEEKKESGHEEVNEIDEIFIFKGEMKRFREQNNQKSVTKKDKISGVTEKEMEEIQKERNDREKQRKLQNESQKIVKCGQEVTPVTQSMVKFSDEKESQSNREERGMTWSEAEHHRGEIHIPRSVFYGTSEQSFSKKDRDEIKEVERMLSWKTGRPLTRVESLKQRLWQKKRGGTEGGDEQARKAEMESRQEVASPQSLSQFDVTREVSKKELPVCVPSSLSAERGPSGFIDRHDGLIQTPAKEKERNEDLLGEGYIPPSQSSSPSSSPSPPLGHSQPAMSRIYNNLKPVSSRTGVCITERNLGVQTHSGGMIKIRTGGQFAGGPLKIQTESSLQSVQREVEQLHLKEQEVQKKNDGEASQKQNLYDTCQHQSIEIQKSQPSILKPSSETRVQTQLPQISTSMTKSINIQTEPTVKTPATPLFTIRSASGGTGKRGTTFTITPRKSGSSVTPPSSITAPKVPSTSSTTSKAPSTTAELSKKRYPTAEEIEVIGGYQKLERSCLLRNRGSPKMVRVSFDDSGVHVCTYPPEASVFGEEGSNEDWRGPDEKQEEKDEECSMDEIIGAGRGINRVLRVDESFYYVDGFVWHGDTFTRKVSLEMNPGLTPPHPPHGVSMLHARALGRNDTLHFLLCSGGAPALMLIHTHSTESTLKVNWTKFVTSDPAGSVKVEPESSVQYRGALVFTRLWEYDELNTTGQEVLSPYELQDFDWEDVNQTVDYTHHTAELCGRHAHFSRNASLCLHFSLYESSGRDGAWPSLLHNANSSQLRILLNNVMPRTNQSHFGLELQTVSEASEPGLQTHVHVHRSIDDEYTPSIFQVSEWVWPHDNSSSKVGFSQWKPVMYKKSLPAIEDAAPCSHSEPVSLPQAPPSRIIPACFTQNPLTHGLNVTFNMTTEPTPNSTHFLSWTMLAGIGTPPLDFFSPLVIGIMAIGLGTPLVLLVVGGVFICVRKRKRDPLGQYESIN</sequence>
<dbReference type="Pfam" id="PF15065">
    <property type="entry name" value="NCU-G1"/>
    <property type="match status" value="1"/>
</dbReference>
<keyword evidence="6" id="KW-0325">Glycoprotein</keyword>
<keyword evidence="7" id="KW-0458">Lysosome</keyword>
<evidence type="ECO:0000256" key="9">
    <source>
        <dbReference type="ARBA" id="ARBA00024189"/>
    </source>
</evidence>
<keyword evidence="5 12" id="KW-0472">Membrane</keyword>
<name>A0A9D3NM12_9TELE</name>
<comment type="caution">
    <text evidence="14">The sequence shown here is derived from an EMBL/GenBank/DDBJ whole genome shotgun (WGS) entry which is preliminary data.</text>
</comment>
<evidence type="ECO:0000256" key="3">
    <source>
        <dbReference type="ARBA" id="ARBA00022729"/>
    </source>
</evidence>
<feature type="transmembrane region" description="Helical" evidence="12">
    <location>
        <begin position="1227"/>
        <end position="1252"/>
    </location>
</feature>
<feature type="compositionally biased region" description="Polar residues" evidence="11">
    <location>
        <begin position="496"/>
        <end position="507"/>
    </location>
</feature>
<feature type="compositionally biased region" description="Polar residues" evidence="11">
    <location>
        <begin position="739"/>
        <end position="760"/>
    </location>
</feature>
<feature type="compositionally biased region" description="Basic and acidic residues" evidence="11">
    <location>
        <begin position="535"/>
        <end position="554"/>
    </location>
</feature>
<dbReference type="EMBL" id="JAHKSW010000014">
    <property type="protein sequence ID" value="KAG7324687.1"/>
    <property type="molecule type" value="Genomic_DNA"/>
</dbReference>
<evidence type="ECO:0000256" key="8">
    <source>
        <dbReference type="ARBA" id="ARBA00024176"/>
    </source>
</evidence>
<dbReference type="PANTHER" id="PTHR31981:SF1">
    <property type="entry name" value="GLYCOSYLATED LYSOSOMAL MEMBRANE PROTEIN"/>
    <property type="match status" value="1"/>
</dbReference>
<feature type="compositionally biased region" description="Low complexity" evidence="11">
    <location>
        <begin position="562"/>
        <end position="571"/>
    </location>
</feature>
<dbReference type="Proteomes" id="UP000824219">
    <property type="component" value="Linkage Group LG14"/>
</dbReference>
<evidence type="ECO:0000256" key="12">
    <source>
        <dbReference type="SAM" id="Phobius"/>
    </source>
</evidence>
<feature type="region of interest" description="Disordered" evidence="11">
    <location>
        <begin position="728"/>
        <end position="785"/>
    </location>
</feature>
<feature type="region of interest" description="Disordered" evidence="11">
    <location>
        <begin position="391"/>
        <end position="428"/>
    </location>
</feature>
<dbReference type="GO" id="GO:0005765">
    <property type="term" value="C:lysosomal membrane"/>
    <property type="evidence" value="ECO:0007669"/>
    <property type="project" value="UniProtKB-SubCell"/>
</dbReference>
<evidence type="ECO:0000256" key="1">
    <source>
        <dbReference type="ARBA" id="ARBA00010599"/>
    </source>
</evidence>
<feature type="compositionally biased region" description="Low complexity" evidence="11">
    <location>
        <begin position="761"/>
        <end position="780"/>
    </location>
</feature>
<feature type="compositionally biased region" description="Basic and acidic residues" evidence="11">
    <location>
        <begin position="276"/>
        <end position="317"/>
    </location>
</feature>
<evidence type="ECO:0000313" key="15">
    <source>
        <dbReference type="Proteomes" id="UP000824219"/>
    </source>
</evidence>
<feature type="compositionally biased region" description="Basic and acidic residues" evidence="11">
    <location>
        <begin position="396"/>
        <end position="425"/>
    </location>
</feature>
<feature type="compositionally biased region" description="Basic and acidic residues" evidence="11">
    <location>
        <begin position="178"/>
        <end position="195"/>
    </location>
</feature>
<feature type="region of interest" description="Disordered" evidence="11">
    <location>
        <begin position="178"/>
        <end position="200"/>
    </location>
</feature>
<feature type="compositionally biased region" description="Basic and acidic residues" evidence="11">
    <location>
        <begin position="845"/>
        <end position="856"/>
    </location>
</feature>
<dbReference type="InterPro" id="IPR029382">
    <property type="entry name" value="NCU-G1"/>
</dbReference>
<keyword evidence="15" id="KW-1185">Reference proteome</keyword>
<dbReference type="OrthoDB" id="8965062at2759"/>
<comment type="subcellular location">
    <subcellularLocation>
        <location evidence="9">Lysosome membrane</location>
        <topology evidence="9">Single-pass type I membrane protein</topology>
        <orientation evidence="9">Lumenal side</orientation>
    </subcellularLocation>
</comment>
<feature type="region of interest" description="Disordered" evidence="11">
    <location>
        <begin position="1"/>
        <end position="67"/>
    </location>
</feature>
<feature type="region of interest" description="Disordered" evidence="11">
    <location>
        <begin position="272"/>
        <end position="379"/>
    </location>
</feature>
<protein>
    <recommendedName>
        <fullName evidence="13">Phostensin/Taperin PP1-binding domain-containing protein</fullName>
    </recommendedName>
</protein>
<accession>A0A9D3NM12</accession>
<dbReference type="GO" id="GO:0019902">
    <property type="term" value="F:phosphatase binding"/>
    <property type="evidence" value="ECO:0007669"/>
    <property type="project" value="InterPro"/>
</dbReference>
<comment type="function">
    <text evidence="8">Required to protect lysosomal transporter MFSD1 from lysosomal proteolysis and for MFSD1 lysosomal localization.</text>
</comment>
<feature type="domain" description="Phostensin/Taperin PP1-binding" evidence="13">
    <location>
        <begin position="733"/>
        <end position="837"/>
    </location>
</feature>
<evidence type="ECO:0000256" key="10">
    <source>
        <dbReference type="ARBA" id="ARBA00044960"/>
    </source>
</evidence>
<evidence type="ECO:0000256" key="4">
    <source>
        <dbReference type="ARBA" id="ARBA00022989"/>
    </source>
</evidence>
<keyword evidence="3" id="KW-0732">Signal</keyword>
<dbReference type="InterPro" id="IPR025907">
    <property type="entry name" value="Phostensin/Taperin_PP1-bd_dom"/>
</dbReference>
<feature type="region of interest" description="Disordered" evidence="11">
    <location>
        <begin position="470"/>
        <end position="583"/>
    </location>
</feature>
<reference evidence="14 15" key="1">
    <citation type="submission" date="2021-06" db="EMBL/GenBank/DDBJ databases">
        <title>Chromosome-level genome assembly of the red-tail catfish (Hemibagrus wyckioides).</title>
        <authorList>
            <person name="Shao F."/>
        </authorList>
    </citation>
    <scope>NUCLEOTIDE SEQUENCE [LARGE SCALE GENOMIC DNA]</scope>
    <source>
        <strain evidence="14">EC202008001</strain>
        <tissue evidence="14">Blood</tissue>
    </source>
</reference>
<dbReference type="PANTHER" id="PTHR31981">
    <property type="entry name" value="GLYCOSYLATED LYSOSOMAL MEMBRANE PROTEIN"/>
    <property type="match status" value="1"/>
</dbReference>
<feature type="compositionally biased region" description="Basic and acidic residues" evidence="11">
    <location>
        <begin position="484"/>
        <end position="495"/>
    </location>
</feature>
<feature type="compositionally biased region" description="Basic and acidic residues" evidence="11">
    <location>
        <begin position="8"/>
        <end position="67"/>
    </location>
</feature>
<comment type="similarity">
    <text evidence="1">Belongs to the GLMP family.</text>
</comment>
<feature type="compositionally biased region" description="Basic and acidic residues" evidence="11">
    <location>
        <begin position="328"/>
        <end position="373"/>
    </location>
</feature>
<evidence type="ECO:0000256" key="11">
    <source>
        <dbReference type="SAM" id="MobiDB-lite"/>
    </source>
</evidence>
<feature type="compositionally biased region" description="Basic and acidic residues" evidence="11">
    <location>
        <begin position="508"/>
        <end position="517"/>
    </location>
</feature>
<evidence type="ECO:0000256" key="6">
    <source>
        <dbReference type="ARBA" id="ARBA00023180"/>
    </source>
</evidence>
<dbReference type="Pfam" id="PF13914">
    <property type="entry name" value="Phostensin"/>
    <property type="match status" value="1"/>
</dbReference>
<evidence type="ECO:0000313" key="14">
    <source>
        <dbReference type="EMBL" id="KAG7324687.1"/>
    </source>
</evidence>
<comment type="subunit">
    <text evidence="10">Interacts (via lumenal domain) with lysosomal protein MFSD1; the interaction starts while both proteins are still in the endoplasmic reticulum and is required for stabilization of MFSD1 in lysosomes but has no direct effect on its targeting to lysosomes or transporter activity.</text>
</comment>
<evidence type="ECO:0000256" key="5">
    <source>
        <dbReference type="ARBA" id="ARBA00023136"/>
    </source>
</evidence>